<dbReference type="PANTHER" id="PTHR43390:SF1">
    <property type="entry name" value="CHLOROPLAST PROCESSING PEPTIDASE"/>
    <property type="match status" value="1"/>
</dbReference>
<evidence type="ECO:0000256" key="5">
    <source>
        <dbReference type="ARBA" id="ARBA00022801"/>
    </source>
</evidence>
<keyword evidence="5 7" id="KW-0378">Hydrolase</keyword>
<dbReference type="Pfam" id="PF10502">
    <property type="entry name" value="Peptidase_S26"/>
    <property type="match status" value="2"/>
</dbReference>
<feature type="domain" description="Peptidase S26" evidence="8">
    <location>
        <begin position="22"/>
        <end position="174"/>
    </location>
</feature>
<dbReference type="InterPro" id="IPR019758">
    <property type="entry name" value="Pept_S26A_signal_pept_1_CS"/>
</dbReference>
<name>A0A327WL75_LARAB</name>
<feature type="active site" evidence="6">
    <location>
        <position position="52"/>
    </location>
</feature>
<dbReference type="PROSITE" id="PS00761">
    <property type="entry name" value="SPASE_I_3"/>
    <property type="match status" value="1"/>
</dbReference>
<dbReference type="SUPFAM" id="SSF51306">
    <property type="entry name" value="LexA/Signal peptidase"/>
    <property type="match status" value="1"/>
</dbReference>
<comment type="caution">
    <text evidence="9">The sequence shown here is derived from an EMBL/GenBank/DDBJ whole genome shotgun (WGS) entry which is preliminary data.</text>
</comment>
<dbReference type="EMBL" id="QLMC01000007">
    <property type="protein sequence ID" value="RAJ92599.1"/>
    <property type="molecule type" value="Genomic_DNA"/>
</dbReference>
<proteinExistence type="inferred from homology"/>
<reference evidence="9 10" key="1">
    <citation type="submission" date="2018-06" db="EMBL/GenBank/DDBJ databases">
        <title>Genomic Encyclopedia of Archaeal and Bacterial Type Strains, Phase II (KMG-II): from individual species to whole genera.</title>
        <authorList>
            <person name="Goeker M."/>
        </authorList>
    </citation>
    <scope>NUCLEOTIDE SEQUENCE [LARGE SCALE GENOMIC DNA]</scope>
    <source>
        <strain evidence="9 10">DSM 21851</strain>
    </source>
</reference>
<evidence type="ECO:0000313" key="10">
    <source>
        <dbReference type="Proteomes" id="UP000248790"/>
    </source>
</evidence>
<dbReference type="GO" id="GO:0004252">
    <property type="term" value="F:serine-type endopeptidase activity"/>
    <property type="evidence" value="ECO:0007669"/>
    <property type="project" value="InterPro"/>
</dbReference>
<sequence length="378" mass="43333">MSVVKNQETTPRHSARKKSPFREWLDSIVFAVVAATLIRWLFMEAFTIPTPSMEKSLLVGDFLFVSKLHYGTRTPKTPLQVPLTHQKIWGTEIPSYLDWIQLPQYRLPGFSSVKQGDVVVFNYPPEDYPTDLKTNYIKRCIGVPGDVLELRDRQVFVNGKEFADPVKAEAEYFLKTNSVVSAKVFKRYDITDYEQSTETYSDTIAANDASGYRIHTTPETAALLKQQDFVQGLEVINTPKGSVNPYQPVYPQSPLFPWNVDNYGPITVPKEGVTIQLDEKNIALYGPVIQKYEDNEKVEIAEKSIKIDGKAITSYTFKQNYYFMMGDNRHNSADSRYWGFVPSDHIVGKAVFIWMSIDPNPESILSKIRWNRLFRIID</sequence>
<dbReference type="GO" id="GO:0006465">
    <property type="term" value="P:signal peptide processing"/>
    <property type="evidence" value="ECO:0007669"/>
    <property type="project" value="InterPro"/>
</dbReference>
<comment type="subcellular location">
    <subcellularLocation>
        <location evidence="7">Membrane</location>
        <topology evidence="7">Single-pass type II membrane protein</topology>
    </subcellularLocation>
</comment>
<dbReference type="InterPro" id="IPR000223">
    <property type="entry name" value="Pept_S26A_signal_pept_1"/>
</dbReference>
<dbReference type="InterPro" id="IPR019533">
    <property type="entry name" value="Peptidase_S26"/>
</dbReference>
<evidence type="ECO:0000256" key="3">
    <source>
        <dbReference type="ARBA" id="ARBA00013208"/>
    </source>
</evidence>
<dbReference type="PRINTS" id="PR00727">
    <property type="entry name" value="LEADERPTASE"/>
</dbReference>
<feature type="active site" evidence="6">
    <location>
        <position position="138"/>
    </location>
</feature>
<dbReference type="Proteomes" id="UP000248790">
    <property type="component" value="Unassembled WGS sequence"/>
</dbReference>
<dbReference type="InterPro" id="IPR036286">
    <property type="entry name" value="LexA/Signal_pep-like_sf"/>
</dbReference>
<organism evidence="9 10">
    <name type="scientific">Larkinella arboricola</name>
    <dbReference type="NCBI Taxonomy" id="643671"/>
    <lineage>
        <taxon>Bacteria</taxon>
        <taxon>Pseudomonadati</taxon>
        <taxon>Bacteroidota</taxon>
        <taxon>Cytophagia</taxon>
        <taxon>Cytophagales</taxon>
        <taxon>Spirosomataceae</taxon>
        <taxon>Larkinella</taxon>
    </lineage>
</organism>
<feature type="transmembrane region" description="Helical" evidence="7">
    <location>
        <begin position="21"/>
        <end position="42"/>
    </location>
</feature>
<keyword evidence="7" id="KW-0645">Protease</keyword>
<evidence type="ECO:0000313" key="9">
    <source>
        <dbReference type="EMBL" id="RAJ92599.1"/>
    </source>
</evidence>
<comment type="similarity">
    <text evidence="2 7">Belongs to the peptidase S26 family.</text>
</comment>
<evidence type="ECO:0000256" key="1">
    <source>
        <dbReference type="ARBA" id="ARBA00000677"/>
    </source>
</evidence>
<keyword evidence="7" id="KW-1133">Transmembrane helix</keyword>
<dbReference type="GO" id="GO:0009003">
    <property type="term" value="F:signal peptidase activity"/>
    <property type="evidence" value="ECO:0007669"/>
    <property type="project" value="UniProtKB-EC"/>
</dbReference>
<dbReference type="CDD" id="cd06530">
    <property type="entry name" value="S26_SPase_I"/>
    <property type="match status" value="2"/>
</dbReference>
<accession>A0A327WL75</accession>
<dbReference type="NCBIfam" id="TIGR02227">
    <property type="entry name" value="sigpep_I_bact"/>
    <property type="match status" value="2"/>
</dbReference>
<protein>
    <recommendedName>
        <fullName evidence="4 7">Signal peptidase I</fullName>
        <ecNumber evidence="3 7">3.4.21.89</ecNumber>
    </recommendedName>
</protein>
<dbReference type="AlphaFoldDB" id="A0A327WL75"/>
<keyword evidence="7" id="KW-0472">Membrane</keyword>
<dbReference type="RefSeq" id="WP_111630934.1">
    <property type="nucleotide sequence ID" value="NZ_QLMC01000007.1"/>
</dbReference>
<dbReference type="EC" id="3.4.21.89" evidence="3 7"/>
<keyword evidence="7" id="KW-0812">Transmembrane</keyword>
<evidence type="ECO:0000256" key="7">
    <source>
        <dbReference type="RuleBase" id="RU362042"/>
    </source>
</evidence>
<dbReference type="OrthoDB" id="9802919at2"/>
<comment type="catalytic activity">
    <reaction evidence="1 7">
        <text>Cleavage of hydrophobic, N-terminal signal or leader sequences from secreted and periplasmic proteins.</text>
        <dbReference type="EC" id="3.4.21.89"/>
    </reaction>
</comment>
<feature type="domain" description="Peptidase S26" evidence="8">
    <location>
        <begin position="275"/>
        <end position="355"/>
    </location>
</feature>
<gene>
    <name evidence="9" type="ORF">LX87_04929</name>
</gene>
<keyword evidence="10" id="KW-1185">Reference proteome</keyword>
<dbReference type="Gene3D" id="2.10.109.10">
    <property type="entry name" value="Umud Fragment, subunit A"/>
    <property type="match status" value="2"/>
</dbReference>
<evidence type="ECO:0000256" key="4">
    <source>
        <dbReference type="ARBA" id="ARBA00019232"/>
    </source>
</evidence>
<evidence type="ECO:0000256" key="6">
    <source>
        <dbReference type="PIRSR" id="PIRSR600223-1"/>
    </source>
</evidence>
<dbReference type="PANTHER" id="PTHR43390">
    <property type="entry name" value="SIGNAL PEPTIDASE I"/>
    <property type="match status" value="1"/>
</dbReference>
<evidence type="ECO:0000256" key="2">
    <source>
        <dbReference type="ARBA" id="ARBA00009370"/>
    </source>
</evidence>
<dbReference type="GO" id="GO:0016020">
    <property type="term" value="C:membrane"/>
    <property type="evidence" value="ECO:0007669"/>
    <property type="project" value="UniProtKB-SubCell"/>
</dbReference>
<evidence type="ECO:0000259" key="8">
    <source>
        <dbReference type="Pfam" id="PF10502"/>
    </source>
</evidence>